<dbReference type="SUPFAM" id="SSF52980">
    <property type="entry name" value="Restriction endonuclease-like"/>
    <property type="match status" value="1"/>
</dbReference>
<dbReference type="Gene3D" id="3.40.960.10">
    <property type="entry name" value="VSR Endonuclease"/>
    <property type="match status" value="1"/>
</dbReference>
<dbReference type="KEGG" id="rter:IDM49_03815"/>
<evidence type="ECO:0000313" key="2">
    <source>
        <dbReference type="Proteomes" id="UP000516404"/>
    </source>
</evidence>
<dbReference type="GeneID" id="96623353"/>
<proteinExistence type="predicted"/>
<keyword evidence="2" id="KW-1185">Reference proteome</keyword>
<evidence type="ECO:0008006" key="3">
    <source>
        <dbReference type="Google" id="ProtNLM"/>
    </source>
</evidence>
<organism evidence="1 2">
    <name type="scientific">Rothia terrae</name>
    <dbReference type="NCBI Taxonomy" id="396015"/>
    <lineage>
        <taxon>Bacteria</taxon>
        <taxon>Bacillati</taxon>
        <taxon>Actinomycetota</taxon>
        <taxon>Actinomycetes</taxon>
        <taxon>Micrococcales</taxon>
        <taxon>Micrococcaceae</taxon>
        <taxon>Rothia</taxon>
    </lineage>
</organism>
<dbReference type="AlphaFoldDB" id="A0A7H2BFG1"/>
<gene>
    <name evidence="1" type="ORF">IDM49_03815</name>
</gene>
<accession>A0A7H2BFG1</accession>
<sequence>MNHEKDIPRIIALTKTTQDLVNAGGSTSSISRQTQQKQLHRLRHGVYMDAATWKTLNPTQKYVASTVAVLKTSTAPVLSHQTAALWYGAPLLSPPTSIHLAVAQNRIGKRRGVTAHCNKAEVIEDSCLLHGFAVSSALHTVVDCAGVLPLNSALCIADYFAHHGLVSIPELQEALKQKTGRGAAVSRTVAARVSPCSESPAESIARNLMHQWKIPLPEEQSVIYTRSGGVYRPDFLWREHGVILEVDGEVKYSGIYGDAEVVIRREHRRQRELEAEGWKIIRARWNELLNHPHTLRRRLAAAGIR</sequence>
<dbReference type="EMBL" id="CP061539">
    <property type="protein sequence ID" value="QNV38407.1"/>
    <property type="molecule type" value="Genomic_DNA"/>
</dbReference>
<name>A0A7H2BFG1_9MICC</name>
<reference evidence="1 2" key="1">
    <citation type="submission" date="2020-09" db="EMBL/GenBank/DDBJ databases">
        <title>Investigation of environmental microbes.</title>
        <authorList>
            <person name="Ou Y."/>
            <person name="Kang Q."/>
        </authorList>
    </citation>
    <scope>NUCLEOTIDE SEQUENCE [LARGE SCALE GENOMIC DNA]</scope>
    <source>
        <strain evidence="1 2">KJZ-14</strain>
    </source>
</reference>
<protein>
    <recommendedName>
        <fullName evidence="3">Type IV toxin-antitoxin system AbiEi family antitoxin domain-containing protein</fullName>
    </recommendedName>
</protein>
<evidence type="ECO:0000313" key="1">
    <source>
        <dbReference type="EMBL" id="QNV38407.1"/>
    </source>
</evidence>
<dbReference type="InterPro" id="IPR011335">
    <property type="entry name" value="Restrct_endonuc-II-like"/>
</dbReference>
<dbReference type="Proteomes" id="UP000516404">
    <property type="component" value="Chromosome"/>
</dbReference>
<dbReference type="RefSeq" id="WP_190725076.1">
    <property type="nucleotide sequence ID" value="NZ_CP061539.1"/>
</dbReference>